<accession>A0A6S6R4I1</accession>
<dbReference type="CDD" id="cd07341">
    <property type="entry name" value="M56_BlaR1_MecR1_like"/>
    <property type="match status" value="1"/>
</dbReference>
<gene>
    <name evidence="1" type="ORF">acsn021_19510</name>
</gene>
<dbReference type="InterPro" id="IPR008756">
    <property type="entry name" value="Peptidase_M56"/>
</dbReference>
<dbReference type="EMBL" id="AP023367">
    <property type="protein sequence ID" value="BCJ94382.1"/>
    <property type="molecule type" value="Genomic_DNA"/>
</dbReference>
<dbReference type="KEGG" id="acel:acsn021_19510"/>
<organism evidence="1 2">
    <name type="scientific">Anaerocolumna cellulosilytica</name>
    <dbReference type="NCBI Taxonomy" id="433286"/>
    <lineage>
        <taxon>Bacteria</taxon>
        <taxon>Bacillati</taxon>
        <taxon>Bacillota</taxon>
        <taxon>Clostridia</taxon>
        <taxon>Lachnospirales</taxon>
        <taxon>Lachnospiraceae</taxon>
        <taxon>Anaerocolumna</taxon>
    </lineage>
</organism>
<name>A0A6S6R4I1_9FIRM</name>
<keyword evidence="2" id="KW-1185">Reference proteome</keyword>
<evidence type="ECO:0000313" key="1">
    <source>
        <dbReference type="EMBL" id="BCJ94382.1"/>
    </source>
</evidence>
<dbReference type="InterPro" id="IPR052173">
    <property type="entry name" value="Beta-lactam_resp_regulator"/>
</dbReference>
<dbReference type="AlphaFoldDB" id="A0A6S6R4I1"/>
<proteinExistence type="predicted"/>
<evidence type="ECO:0000313" key="2">
    <source>
        <dbReference type="Proteomes" id="UP000515561"/>
    </source>
</evidence>
<protein>
    <submittedName>
        <fullName evidence="1">Uncharacterized protein</fullName>
    </submittedName>
</protein>
<dbReference type="PANTHER" id="PTHR34978">
    <property type="entry name" value="POSSIBLE SENSOR-TRANSDUCER PROTEIN BLAR"/>
    <property type="match status" value="1"/>
</dbReference>
<dbReference type="RefSeq" id="WP_184091001.1">
    <property type="nucleotide sequence ID" value="NZ_AP023367.1"/>
</dbReference>
<reference evidence="1 2" key="1">
    <citation type="journal article" date="2016" name="Int. J. Syst. Evol. Microbiol.">
        <title>Descriptions of Anaerotaenia torta gen. nov., sp. nov. and Anaerocolumna cellulosilytica gen. nov., sp. nov. isolated from a methanogenic reactor of cattle waste.</title>
        <authorList>
            <person name="Uek A."/>
            <person name="Ohtaki Y."/>
            <person name="Kaku N."/>
            <person name="Ueki K."/>
        </authorList>
    </citation>
    <scope>NUCLEOTIDE SEQUENCE [LARGE SCALE GENOMIC DNA]</scope>
    <source>
        <strain evidence="1 2">SN021</strain>
    </source>
</reference>
<dbReference type="Pfam" id="PF05569">
    <property type="entry name" value="Peptidase_M56"/>
    <property type="match status" value="1"/>
</dbReference>
<sequence length="608" mass="68680">MLDKLFLQLLNMSFTASIVILIVLIIRLLLKKVPKIYSYVLWGVVLFRLVCPFSFESALSLLPTKVNPILQDIVYMTQPEINTGISAINNLSNAPLPTATPNGNTIPLQIWISIGSLVWSIGMISLIIHSIITLLELHKRLQTGVYCKDNIYSSDRIDTAFVMGVFRPKIYLPTNLPENDREYILLHEQTHIRRLDHIIKLISFLVLCIHWFNPLVWLAFFLSGKDMEMSCDEAVIKKYGNGIKKDYSSSLLTLATGRRMIGGTPLAFGEGDTKGRVKNVLNYKKPLLWMLVASTVVVAAVGVGLLANPVKSRGPVDLSDIEEMNIGAEMPRLLYADKHIAIMEGTFGVLVYSMDEYKVIDRISFNEVKDLGISDFLYTFVSAKGNKVYLGNDTGTGVEQGFTHVYDVKSGRIQEFSGRQPERVYERGLYFGKYMEEYEEYLAKYPDFHTKLIGVLKVDLEDSFLYLRADADWSMKSLELVNRSNVDGTGQSYRVFGKDGEKPLPITLAAANYSLGLTEDELKQTEEIARNYFTYENPYYKGVVSIKVAPDDYDLYQNKGIEGEYSSGNIIIYQVLTLKDNEEGNPERSISIGRKTTNSSWEIINQGY</sequence>
<dbReference type="PANTHER" id="PTHR34978:SF3">
    <property type="entry name" value="SLR0241 PROTEIN"/>
    <property type="match status" value="1"/>
</dbReference>
<dbReference type="Proteomes" id="UP000515561">
    <property type="component" value="Chromosome"/>
</dbReference>